<sequence length="321" mass="34993">MIHNLAFHLGNEDFADAHEPLFDGTGEPPSIETQKNDQDSVGTGETAPAAESPDTPEQKPQPEETAEAETPEDSGEAESVKASELEHEKVEDVEAEEKPLDESTTALENYMPKAVQSAILGFSKRERTVLGSHVKRIHRLAGTKRSADESISLESLAEAVVIGKARLIDLRVQKAHHRFAVSNEAVASVQALTTTKDLPKHPKENQVFHVNGVDWVFSKGQWVTRQGIYGFEDIDPTYSVPKTEADCDNAPLAHDMIQGGEFAEPVDQVEVIPALEAYDRLLTKYKPALTERACGVVVAGIERAAKLSGMKSGTVSVEAYR</sequence>
<evidence type="ECO:0000313" key="2">
    <source>
        <dbReference type="EMBL" id="AEH03520.1"/>
    </source>
</evidence>
<keyword evidence="3" id="KW-1185">Reference proteome</keyword>
<reference evidence="2 3" key="1">
    <citation type="journal article" date="2011" name="Microbiology">
        <title>The Pseudomonas aeruginosa generalized transducing phage phiPA3 is a new member of the phiKZ-like group of 'jumbo' phages, and infects model laboratory strains and clinical isolates from cystic fibrosis patients.</title>
        <authorList>
            <person name="Monson R."/>
            <person name="Foulds I."/>
            <person name="Foweraker J."/>
            <person name="Welch M."/>
            <person name="Salmond G.P."/>
        </authorList>
    </citation>
    <scope>NUCLEOTIDE SEQUENCE [LARGE SCALE GENOMIC DNA]</scope>
</reference>
<feature type="compositionally biased region" description="Acidic residues" evidence="1">
    <location>
        <begin position="64"/>
        <end position="76"/>
    </location>
</feature>
<dbReference type="KEGG" id="vg:26643625"/>
<organismHost>
    <name type="scientific">Pseudomonas aeruginosa</name>
    <dbReference type="NCBI Taxonomy" id="287"/>
</organismHost>
<evidence type="ECO:0000313" key="3">
    <source>
        <dbReference type="Proteomes" id="UP000008388"/>
    </source>
</evidence>
<dbReference type="EMBL" id="HQ630627">
    <property type="protein sequence ID" value="AEH03520.1"/>
    <property type="molecule type" value="Genomic_DNA"/>
</dbReference>
<gene>
    <name evidence="2" type="primary">096</name>
</gene>
<organism evidence="2 3">
    <name type="scientific">Pseudomonas phage PhiPA3</name>
    <name type="common">Pseudomonas aeruginosa phage PhiPA3</name>
    <dbReference type="NCBI Taxonomy" id="998086"/>
    <lineage>
        <taxon>Viruses</taxon>
        <taxon>Duplodnaviria</taxon>
        <taxon>Heunggongvirae</taxon>
        <taxon>Uroviricota</taxon>
        <taxon>Caudoviricetes</taxon>
        <taxon>Chimalliviridae</taxon>
        <taxon>Miltoncavirus</taxon>
        <taxon>Miltoncavirus PhiPA3</taxon>
    </lineage>
</organism>
<name>F8SJX4_BPPA3</name>
<feature type="compositionally biased region" description="Basic and acidic residues" evidence="1">
    <location>
        <begin position="78"/>
        <end position="101"/>
    </location>
</feature>
<dbReference type="RefSeq" id="YP_009217176.1">
    <property type="nucleotide sequence ID" value="NC_028999.1"/>
</dbReference>
<feature type="region of interest" description="Disordered" evidence="1">
    <location>
        <begin position="16"/>
        <end position="109"/>
    </location>
</feature>
<dbReference type="Proteomes" id="UP000008388">
    <property type="component" value="Segment"/>
</dbReference>
<protein>
    <submittedName>
        <fullName evidence="2">Virion structural protein</fullName>
    </submittedName>
</protein>
<dbReference type="GeneID" id="26643625"/>
<evidence type="ECO:0000256" key="1">
    <source>
        <dbReference type="SAM" id="MobiDB-lite"/>
    </source>
</evidence>
<accession>F8SJX4</accession>
<proteinExistence type="predicted"/>